<dbReference type="Pfam" id="PF00057">
    <property type="entry name" value="Ldl_recept_a"/>
    <property type="match status" value="6"/>
</dbReference>
<feature type="disulfide bond" evidence="8">
    <location>
        <begin position="318"/>
        <end position="333"/>
    </location>
</feature>
<gene>
    <name evidence="9" type="primary">SSPO_1</name>
    <name evidence="9" type="ORF">N1851_029428</name>
</gene>
<keyword evidence="3" id="KW-0812">Transmembrane</keyword>
<dbReference type="GO" id="GO:0005886">
    <property type="term" value="C:plasma membrane"/>
    <property type="evidence" value="ECO:0007669"/>
    <property type="project" value="TreeGrafter"/>
</dbReference>
<dbReference type="Proteomes" id="UP001174136">
    <property type="component" value="Unassembled WGS sequence"/>
</dbReference>
<reference evidence="9" key="1">
    <citation type="journal article" date="2023" name="Front. Mar. Sci.">
        <title>A new Merluccius polli reference genome to investigate the effects of global change in West African waters.</title>
        <authorList>
            <person name="Mateo J.L."/>
            <person name="Blanco-Fernandez C."/>
            <person name="Garcia-Vazquez E."/>
            <person name="Machado-Schiaffino G."/>
        </authorList>
    </citation>
    <scope>NUCLEOTIDE SEQUENCE</scope>
    <source>
        <strain evidence="9">C29</strain>
        <tissue evidence="9">Fin</tissue>
    </source>
</reference>
<dbReference type="InterPro" id="IPR023415">
    <property type="entry name" value="LDLR_class-A_CS"/>
</dbReference>
<dbReference type="GO" id="GO:0012505">
    <property type="term" value="C:endomembrane system"/>
    <property type="evidence" value="ECO:0007669"/>
    <property type="project" value="UniProtKB-SubCell"/>
</dbReference>
<proteinExistence type="predicted"/>
<name>A0AA47NQT1_MERPO</name>
<keyword evidence="6" id="KW-0472">Membrane</keyword>
<comment type="caution">
    <text evidence="8">Lacks conserved residue(s) required for the propagation of feature annotation.</text>
</comment>
<protein>
    <submittedName>
        <fullName evidence="9">SCO-spondin</fullName>
    </submittedName>
</protein>
<dbReference type="InterPro" id="IPR002172">
    <property type="entry name" value="LDrepeatLR_classA_rpt"/>
</dbReference>
<feature type="disulfide bond" evidence="8">
    <location>
        <begin position="268"/>
        <end position="283"/>
    </location>
</feature>
<accession>A0AA47NQT1</accession>
<evidence type="ECO:0000313" key="9">
    <source>
        <dbReference type="EMBL" id="KAK0134856.1"/>
    </source>
</evidence>
<evidence type="ECO:0000256" key="2">
    <source>
        <dbReference type="ARBA" id="ARBA00004308"/>
    </source>
</evidence>
<dbReference type="SUPFAM" id="SSF57424">
    <property type="entry name" value="LDL receptor-like module"/>
    <property type="match status" value="8"/>
</dbReference>
<feature type="disulfide bond" evidence="8">
    <location>
        <begin position="428"/>
        <end position="443"/>
    </location>
</feature>
<feature type="disulfide bond" evidence="8">
    <location>
        <begin position="199"/>
        <end position="214"/>
    </location>
</feature>
<dbReference type="PANTHER" id="PTHR24270:SF62">
    <property type="entry name" value="LOW-DENSITY LIPOPROTEIN RECEPTOR-RELATED PROTEIN 2"/>
    <property type="match status" value="1"/>
</dbReference>
<sequence length="478" mass="49983">MVALKDIRPVSNKPVCSEPAVLCPGSAVCLNPIQVCDGKDDCPNGFDEKLCIKICPLKGDFRCKDRRSCVSKSLVCDGRAHCHDGSDEVGCPAVAPAAPQTSSLRCRLGSRPCGDGQQCVLYSHVCDGEPDCGDGSDEEGCGKYSDPPLEPALGSTYEPVTPAVSGEVTGPPEPTPAPCISPAVQCPLSDLCISHTQLCDGQKDCPDGSDEGNCVKRCPNKSKVSVHLEDVVALLLHINILNASSFQCTSSFKTCKDRRSCVSKSLVCDGRAHCHDGSDEVGCPAVAPAAPQTSSLSCRLGSRPCGDGQQCVLYSHVCDGEPDCGDGSDEQDCGNQISQTPVLNIGRSPSPESMSPVAVATETVTAESCPQPSLPCPGSSTCIAATQFCDGKKDCPNGSDEMCVDKCPRKADFRCKDRRSCVSKSLVCDGRAHCHDGSDEVGCPAVAPAAPQTSSPQVSPGLQAVWRRPAVCPLLPRV</sequence>
<dbReference type="PANTHER" id="PTHR24270">
    <property type="entry name" value="LOW-DENSITY LIPOPROTEIN RECEPTOR-RELATED"/>
    <property type="match status" value="1"/>
</dbReference>
<evidence type="ECO:0000256" key="6">
    <source>
        <dbReference type="ARBA" id="ARBA00023136"/>
    </source>
</evidence>
<comment type="caution">
    <text evidence="9">The sequence shown here is derived from an EMBL/GenBank/DDBJ whole genome shotgun (WGS) entry which is preliminary data.</text>
</comment>
<evidence type="ECO:0000313" key="10">
    <source>
        <dbReference type="Proteomes" id="UP001174136"/>
    </source>
</evidence>
<dbReference type="GO" id="GO:0016192">
    <property type="term" value="P:vesicle-mediated transport"/>
    <property type="evidence" value="ECO:0007669"/>
    <property type="project" value="UniProtKB-ARBA"/>
</dbReference>
<dbReference type="AlphaFoldDB" id="A0AA47NQT1"/>
<feature type="disulfide bond" evidence="8">
    <location>
        <begin position="76"/>
        <end position="91"/>
    </location>
</feature>
<evidence type="ECO:0000256" key="1">
    <source>
        <dbReference type="ARBA" id="ARBA00004167"/>
    </source>
</evidence>
<dbReference type="Gene3D" id="4.10.400.10">
    <property type="entry name" value="Low-density Lipoprotein Receptor"/>
    <property type="match status" value="8"/>
</dbReference>
<evidence type="ECO:0000256" key="3">
    <source>
        <dbReference type="ARBA" id="ARBA00022692"/>
    </source>
</evidence>
<dbReference type="PROSITE" id="PS01209">
    <property type="entry name" value="LDLRA_1"/>
    <property type="match status" value="5"/>
</dbReference>
<evidence type="ECO:0000256" key="4">
    <source>
        <dbReference type="ARBA" id="ARBA00022737"/>
    </source>
</evidence>
<dbReference type="InterPro" id="IPR050685">
    <property type="entry name" value="LDLR"/>
</dbReference>
<comment type="subcellular location">
    <subcellularLocation>
        <location evidence="2">Endomembrane system</location>
    </subcellularLocation>
    <subcellularLocation>
        <location evidence="1">Membrane</location>
        <topology evidence="1">Single-pass membrane protein</topology>
    </subcellularLocation>
</comment>
<keyword evidence="5" id="KW-1133">Transmembrane helix</keyword>
<evidence type="ECO:0000256" key="7">
    <source>
        <dbReference type="ARBA" id="ARBA00023157"/>
    </source>
</evidence>
<keyword evidence="10" id="KW-1185">Reference proteome</keyword>
<dbReference type="CDD" id="cd00112">
    <property type="entry name" value="LDLa"/>
    <property type="match status" value="8"/>
</dbReference>
<keyword evidence="7 8" id="KW-1015">Disulfide bond</keyword>
<dbReference type="PROSITE" id="PS50068">
    <property type="entry name" value="LDLRA_2"/>
    <property type="match status" value="8"/>
</dbReference>
<dbReference type="InterPro" id="IPR036055">
    <property type="entry name" value="LDL_receptor-like_sf"/>
</dbReference>
<dbReference type="EMBL" id="JAOPHQ010005568">
    <property type="protein sequence ID" value="KAK0134856.1"/>
    <property type="molecule type" value="Genomic_DNA"/>
</dbReference>
<feature type="disulfide bond" evidence="8">
    <location>
        <begin position="126"/>
        <end position="141"/>
    </location>
</feature>
<organism evidence="9 10">
    <name type="scientific">Merluccius polli</name>
    <name type="common">Benguela hake</name>
    <name type="synonym">Merluccius cadenati</name>
    <dbReference type="NCBI Taxonomy" id="89951"/>
    <lineage>
        <taxon>Eukaryota</taxon>
        <taxon>Metazoa</taxon>
        <taxon>Chordata</taxon>
        <taxon>Craniata</taxon>
        <taxon>Vertebrata</taxon>
        <taxon>Euteleostomi</taxon>
        <taxon>Actinopterygii</taxon>
        <taxon>Neopterygii</taxon>
        <taxon>Teleostei</taxon>
        <taxon>Neoteleostei</taxon>
        <taxon>Acanthomorphata</taxon>
        <taxon>Zeiogadaria</taxon>
        <taxon>Gadariae</taxon>
        <taxon>Gadiformes</taxon>
        <taxon>Gadoidei</taxon>
        <taxon>Merlucciidae</taxon>
        <taxon>Merluccius</taxon>
    </lineage>
</organism>
<dbReference type="SMART" id="SM00192">
    <property type="entry name" value="LDLa"/>
    <property type="match status" value="8"/>
</dbReference>
<dbReference type="PRINTS" id="PR00261">
    <property type="entry name" value="LDLRECEPTOR"/>
</dbReference>
<evidence type="ECO:0000256" key="8">
    <source>
        <dbReference type="PROSITE-ProRule" id="PRU00124"/>
    </source>
</evidence>
<evidence type="ECO:0000256" key="5">
    <source>
        <dbReference type="ARBA" id="ARBA00022989"/>
    </source>
</evidence>
<feature type="disulfide bond" evidence="8">
    <location>
        <begin position="36"/>
        <end position="51"/>
    </location>
</feature>
<keyword evidence="4" id="KW-0677">Repeat</keyword>